<dbReference type="GO" id="GO:0015074">
    <property type="term" value="P:DNA integration"/>
    <property type="evidence" value="ECO:0007669"/>
    <property type="project" value="InterPro"/>
</dbReference>
<evidence type="ECO:0000259" key="4">
    <source>
        <dbReference type="PROSITE" id="PS51898"/>
    </source>
</evidence>
<reference evidence="5 6" key="1">
    <citation type="journal article" date="2019" name="Genome Biol. Evol.">
        <title>Day and night: Metabolic profiles and evolutionary relationships of six axenic non-marine cyanobacteria.</title>
        <authorList>
            <person name="Will S.E."/>
            <person name="Henke P."/>
            <person name="Boedeker C."/>
            <person name="Huang S."/>
            <person name="Brinkmann H."/>
            <person name="Rohde M."/>
            <person name="Jarek M."/>
            <person name="Friedl T."/>
            <person name="Seufert S."/>
            <person name="Schumacher M."/>
            <person name="Overmann J."/>
            <person name="Neumann-Schaal M."/>
            <person name="Petersen J."/>
        </authorList>
    </citation>
    <scope>NUCLEOTIDE SEQUENCE [LARGE SCALE GENOMIC DNA]</scope>
    <source>
        <strain evidence="5 6">SAG 39.79</strain>
    </source>
</reference>
<keyword evidence="2" id="KW-0238">DNA-binding</keyword>
<evidence type="ECO:0000256" key="3">
    <source>
        <dbReference type="ARBA" id="ARBA00023172"/>
    </source>
</evidence>
<dbReference type="RefSeq" id="WP_158631794.1">
    <property type="nucleotide sequence ID" value="NZ_JAVKZF010000002.1"/>
</dbReference>
<evidence type="ECO:0000256" key="1">
    <source>
        <dbReference type="ARBA" id="ARBA00008857"/>
    </source>
</evidence>
<dbReference type="InterPro" id="IPR022000">
    <property type="entry name" value="Min27-like_integrase_DNA_bind"/>
</dbReference>
<comment type="caution">
    <text evidence="5">The sequence shown here is derived from an EMBL/GenBank/DDBJ whole genome shotgun (WGS) entry which is preliminary data.</text>
</comment>
<dbReference type="Pfam" id="PF12167">
    <property type="entry name" value="Arm-DNA-bind_2"/>
    <property type="match status" value="1"/>
</dbReference>
<dbReference type="InterPro" id="IPR050090">
    <property type="entry name" value="Tyrosine_recombinase_XerCD"/>
</dbReference>
<dbReference type="AlphaFoldDB" id="A0AB37UJJ8"/>
<dbReference type="CDD" id="cd00796">
    <property type="entry name" value="INT_Rci_Hp1_C"/>
    <property type="match status" value="1"/>
</dbReference>
<name>A0AB37UJJ8_9CYAN</name>
<dbReference type="InterPro" id="IPR011010">
    <property type="entry name" value="DNA_brk_join_enz"/>
</dbReference>
<dbReference type="InterPro" id="IPR013762">
    <property type="entry name" value="Integrase-like_cat_sf"/>
</dbReference>
<dbReference type="PROSITE" id="PS51898">
    <property type="entry name" value="TYR_RECOMBINASE"/>
    <property type="match status" value="1"/>
</dbReference>
<evidence type="ECO:0000313" key="5">
    <source>
        <dbReference type="EMBL" id="RUT11572.1"/>
    </source>
</evidence>
<sequence>MEIIRNSIRLRFRVDGKQKAYHLGLHDNDEGRKKARLIGKQIEMDLLAGNFDATFEKYRINPATGKLKQETPKTISELFADFIAWKSEFVYWRTVQKYKTLLNHLELSGISAKIAKSLAVDDVSCFCSYSKQVVEPVTLKERLQLLSACWDWAKLENNHWKTAVKAIKVPPKQPPRPFTKQEIQAILRAFSELFPGYLPYVQFLFSTGVRTSEAIGLQWKHVADDCSTIWIGESLSKGVRKATKTNKARTIPLNPKVKQMLVELGRGDAEDLVFTTPAGYPIDDDNFARRYWHSALKRAGVEYRRPYNTRHTFVSHALQSGLSPVQVASLTGHSVEILFTHYAGVIEKPKLPDLF</sequence>
<dbReference type="PANTHER" id="PTHR30349">
    <property type="entry name" value="PHAGE INTEGRASE-RELATED"/>
    <property type="match status" value="1"/>
</dbReference>
<dbReference type="Pfam" id="PF00589">
    <property type="entry name" value="Phage_integrase"/>
    <property type="match status" value="1"/>
</dbReference>
<dbReference type="InterPro" id="IPR002104">
    <property type="entry name" value="Integrase_catalytic"/>
</dbReference>
<proteinExistence type="inferred from homology"/>
<keyword evidence="3" id="KW-0233">DNA recombination</keyword>
<dbReference type="SUPFAM" id="SSF56349">
    <property type="entry name" value="DNA breaking-rejoining enzymes"/>
    <property type="match status" value="1"/>
</dbReference>
<feature type="domain" description="Tyr recombinase" evidence="4">
    <location>
        <begin position="173"/>
        <end position="355"/>
    </location>
</feature>
<dbReference type="GO" id="GO:0006310">
    <property type="term" value="P:DNA recombination"/>
    <property type="evidence" value="ECO:0007669"/>
    <property type="project" value="UniProtKB-KW"/>
</dbReference>
<dbReference type="PANTHER" id="PTHR30349:SF41">
    <property type="entry name" value="INTEGRASE_RECOMBINASE PROTEIN MJ0367-RELATED"/>
    <property type="match status" value="1"/>
</dbReference>
<protein>
    <recommendedName>
        <fullName evidence="4">Tyr recombinase domain-containing protein</fullName>
    </recommendedName>
</protein>
<dbReference type="EMBL" id="RSCK01000023">
    <property type="protein sequence ID" value="RUT11572.1"/>
    <property type="molecule type" value="Genomic_DNA"/>
</dbReference>
<dbReference type="Gene3D" id="1.10.443.10">
    <property type="entry name" value="Intergrase catalytic core"/>
    <property type="match status" value="1"/>
</dbReference>
<keyword evidence="6" id="KW-1185">Reference proteome</keyword>
<dbReference type="Proteomes" id="UP000282574">
    <property type="component" value="Unassembled WGS sequence"/>
</dbReference>
<evidence type="ECO:0000313" key="6">
    <source>
        <dbReference type="Proteomes" id="UP000282574"/>
    </source>
</evidence>
<organism evidence="5 6">
    <name type="scientific">Chroococcidiopsis cubana SAG 39.79</name>
    <dbReference type="NCBI Taxonomy" id="388085"/>
    <lineage>
        <taxon>Bacteria</taxon>
        <taxon>Bacillati</taxon>
        <taxon>Cyanobacteriota</taxon>
        <taxon>Cyanophyceae</taxon>
        <taxon>Chroococcidiopsidales</taxon>
        <taxon>Chroococcidiopsidaceae</taxon>
        <taxon>Chroococcidiopsis</taxon>
    </lineage>
</organism>
<comment type="similarity">
    <text evidence="1">Belongs to the 'phage' integrase family.</text>
</comment>
<dbReference type="GO" id="GO:0003677">
    <property type="term" value="F:DNA binding"/>
    <property type="evidence" value="ECO:0007669"/>
    <property type="project" value="UniProtKB-KW"/>
</dbReference>
<gene>
    <name evidence="5" type="ORF">DSM107010_30590</name>
</gene>
<evidence type="ECO:0000256" key="2">
    <source>
        <dbReference type="ARBA" id="ARBA00023125"/>
    </source>
</evidence>
<accession>A0AB37UJJ8</accession>